<dbReference type="PANTHER" id="PTHR43827:SF8">
    <property type="entry name" value="ALDO_KETO REDUCTASE FAMILY PROTEIN"/>
    <property type="match status" value="1"/>
</dbReference>
<dbReference type="AlphaFoldDB" id="A0AAN6Y938"/>
<reference evidence="3" key="1">
    <citation type="journal article" date="2023" name="Mol. Phylogenet. Evol.">
        <title>Genome-scale phylogeny and comparative genomics of the fungal order Sordariales.</title>
        <authorList>
            <person name="Hensen N."/>
            <person name="Bonometti L."/>
            <person name="Westerberg I."/>
            <person name="Brannstrom I.O."/>
            <person name="Guillou S."/>
            <person name="Cros-Aarteil S."/>
            <person name="Calhoun S."/>
            <person name="Haridas S."/>
            <person name="Kuo A."/>
            <person name="Mondo S."/>
            <person name="Pangilinan J."/>
            <person name="Riley R."/>
            <person name="LaButti K."/>
            <person name="Andreopoulos B."/>
            <person name="Lipzen A."/>
            <person name="Chen C."/>
            <person name="Yan M."/>
            <person name="Daum C."/>
            <person name="Ng V."/>
            <person name="Clum A."/>
            <person name="Steindorff A."/>
            <person name="Ohm R.A."/>
            <person name="Martin F."/>
            <person name="Silar P."/>
            <person name="Natvig D.O."/>
            <person name="Lalanne C."/>
            <person name="Gautier V."/>
            <person name="Ament-Velasquez S.L."/>
            <person name="Kruys A."/>
            <person name="Hutchinson M.I."/>
            <person name="Powell A.J."/>
            <person name="Barry K."/>
            <person name="Miller A.N."/>
            <person name="Grigoriev I.V."/>
            <person name="Debuchy R."/>
            <person name="Gladieux P."/>
            <person name="Hiltunen Thoren M."/>
            <person name="Johannesson H."/>
        </authorList>
    </citation>
    <scope>NUCLEOTIDE SEQUENCE</scope>
    <source>
        <strain evidence="3">PSN293</strain>
    </source>
</reference>
<protein>
    <submittedName>
        <fullName evidence="3">NADP-dependent oxidoreductase domain-containing protein</fullName>
    </submittedName>
</protein>
<organism evidence="3 4">
    <name type="scientific">Rhypophila decipiens</name>
    <dbReference type="NCBI Taxonomy" id="261697"/>
    <lineage>
        <taxon>Eukaryota</taxon>
        <taxon>Fungi</taxon>
        <taxon>Dikarya</taxon>
        <taxon>Ascomycota</taxon>
        <taxon>Pezizomycotina</taxon>
        <taxon>Sordariomycetes</taxon>
        <taxon>Sordariomycetidae</taxon>
        <taxon>Sordariales</taxon>
        <taxon>Naviculisporaceae</taxon>
        <taxon>Rhypophila</taxon>
    </lineage>
</organism>
<dbReference type="PANTHER" id="PTHR43827">
    <property type="entry name" value="2,5-DIKETO-D-GLUCONIC ACID REDUCTASE"/>
    <property type="match status" value="1"/>
</dbReference>
<name>A0AAN6Y938_9PEZI</name>
<dbReference type="InterPro" id="IPR036812">
    <property type="entry name" value="NAD(P)_OxRdtase_dom_sf"/>
</dbReference>
<dbReference type="Pfam" id="PF00248">
    <property type="entry name" value="Aldo_ket_red"/>
    <property type="match status" value="1"/>
</dbReference>
<sequence>MATSQESPKPGAMPMMIYGTAWKKDKTAELVYEAIKAGFRGVDSGVGEHYNEPGVGDGLGRAFDEGLVKRKDLWIQTKISSLDDGRFPDRDMKARWPHLEPRIGRIIASVLESLDDLFPSSSSSSSSPSEENQESSYIDSLLLHETHAYQPADILTMIDILKHLSLLPQRIRSLGVCNTTQSQLKSLEKAGIIPFVVQNPFSMYGADEFDAPVRKWCRSKNHTPINNTSSRPDQNPEILLLQCTTNSDNNNNNNNNNNNQKHHNAAVAYQAFHTLTSNKPIWANAPYTERLSSLINVPRPVVWYSLLISAGIVVLNGTSTPRHMKGDIDGLKSVWRWRDSDDKNREIWDRCRRVFLDAIDVDNTDEEEEETA</sequence>
<feature type="domain" description="NADP-dependent oxidoreductase" evidence="2">
    <location>
        <begin position="20"/>
        <end position="226"/>
    </location>
</feature>
<gene>
    <name evidence="3" type="ORF">QBC37DRAFT_387096</name>
</gene>
<accession>A0AAN6Y938</accession>
<evidence type="ECO:0000313" key="3">
    <source>
        <dbReference type="EMBL" id="KAK4214436.1"/>
    </source>
</evidence>
<comment type="caution">
    <text evidence="3">The sequence shown here is derived from an EMBL/GenBank/DDBJ whole genome shotgun (WGS) entry which is preliminary data.</text>
</comment>
<dbReference type="SUPFAM" id="SSF51430">
    <property type="entry name" value="NAD(P)-linked oxidoreductase"/>
    <property type="match status" value="1"/>
</dbReference>
<evidence type="ECO:0000259" key="2">
    <source>
        <dbReference type="Pfam" id="PF00248"/>
    </source>
</evidence>
<keyword evidence="4" id="KW-1185">Reference proteome</keyword>
<dbReference type="Gene3D" id="3.20.20.100">
    <property type="entry name" value="NADP-dependent oxidoreductase domain"/>
    <property type="match status" value="1"/>
</dbReference>
<dbReference type="Proteomes" id="UP001301769">
    <property type="component" value="Unassembled WGS sequence"/>
</dbReference>
<dbReference type="GO" id="GO:0016491">
    <property type="term" value="F:oxidoreductase activity"/>
    <property type="evidence" value="ECO:0007669"/>
    <property type="project" value="UniProtKB-KW"/>
</dbReference>
<keyword evidence="1" id="KW-0560">Oxidoreductase</keyword>
<proteinExistence type="predicted"/>
<dbReference type="InterPro" id="IPR020471">
    <property type="entry name" value="AKR"/>
</dbReference>
<reference evidence="3" key="2">
    <citation type="submission" date="2023-05" db="EMBL/GenBank/DDBJ databases">
        <authorList>
            <consortium name="Lawrence Berkeley National Laboratory"/>
            <person name="Steindorff A."/>
            <person name="Hensen N."/>
            <person name="Bonometti L."/>
            <person name="Westerberg I."/>
            <person name="Brannstrom I.O."/>
            <person name="Guillou S."/>
            <person name="Cros-Aarteil S."/>
            <person name="Calhoun S."/>
            <person name="Haridas S."/>
            <person name="Kuo A."/>
            <person name="Mondo S."/>
            <person name="Pangilinan J."/>
            <person name="Riley R."/>
            <person name="Labutti K."/>
            <person name="Andreopoulos B."/>
            <person name="Lipzen A."/>
            <person name="Chen C."/>
            <person name="Yanf M."/>
            <person name="Daum C."/>
            <person name="Ng V."/>
            <person name="Clum A."/>
            <person name="Ohm R."/>
            <person name="Martin F."/>
            <person name="Silar P."/>
            <person name="Natvig D."/>
            <person name="Lalanne C."/>
            <person name="Gautier V."/>
            <person name="Ament-Velasquez S.L."/>
            <person name="Kruys A."/>
            <person name="Hutchinson M.I."/>
            <person name="Powell A.J."/>
            <person name="Barry K."/>
            <person name="Miller A.N."/>
            <person name="Grigoriev I.V."/>
            <person name="Debuchy R."/>
            <person name="Gladieux P."/>
            <person name="Thoren M.H."/>
            <person name="Johannesson H."/>
        </authorList>
    </citation>
    <scope>NUCLEOTIDE SEQUENCE</scope>
    <source>
        <strain evidence="3">PSN293</strain>
    </source>
</reference>
<evidence type="ECO:0000313" key="4">
    <source>
        <dbReference type="Proteomes" id="UP001301769"/>
    </source>
</evidence>
<dbReference type="InterPro" id="IPR023210">
    <property type="entry name" value="NADP_OxRdtase_dom"/>
</dbReference>
<evidence type="ECO:0000256" key="1">
    <source>
        <dbReference type="ARBA" id="ARBA00023002"/>
    </source>
</evidence>
<dbReference type="EMBL" id="MU858093">
    <property type="protein sequence ID" value="KAK4214436.1"/>
    <property type="molecule type" value="Genomic_DNA"/>
</dbReference>